<feature type="transmembrane region" description="Helical" evidence="7">
    <location>
        <begin position="146"/>
        <end position="166"/>
    </location>
</feature>
<evidence type="ECO:0000259" key="9">
    <source>
        <dbReference type="Pfam" id="PF09335"/>
    </source>
</evidence>
<feature type="domain" description="VTT" evidence="9">
    <location>
        <begin position="77"/>
        <end position="194"/>
    </location>
</feature>
<evidence type="ECO:0000256" key="5">
    <source>
        <dbReference type="ARBA" id="ARBA00022989"/>
    </source>
</evidence>
<dbReference type="GO" id="GO:0005886">
    <property type="term" value="C:plasma membrane"/>
    <property type="evidence" value="ECO:0007669"/>
    <property type="project" value="UniProtKB-SubCell"/>
</dbReference>
<feature type="transmembrane region" description="Helical" evidence="7">
    <location>
        <begin position="83"/>
        <end position="113"/>
    </location>
</feature>
<dbReference type="InterPro" id="IPR015414">
    <property type="entry name" value="TMEM64"/>
</dbReference>
<keyword evidence="3 7" id="KW-1003">Cell membrane</keyword>
<feature type="transmembrane region" description="Helical" evidence="7">
    <location>
        <begin position="22"/>
        <end position="43"/>
    </location>
</feature>
<evidence type="ECO:0000256" key="8">
    <source>
        <dbReference type="SAM" id="MobiDB-lite"/>
    </source>
</evidence>
<feature type="compositionally biased region" description="Basic and acidic residues" evidence="8">
    <location>
        <begin position="285"/>
        <end position="294"/>
    </location>
</feature>
<dbReference type="Pfam" id="PF09335">
    <property type="entry name" value="VTT_dom"/>
    <property type="match status" value="1"/>
</dbReference>
<gene>
    <name evidence="10" type="ORF">HCN56_01845</name>
</gene>
<protein>
    <recommendedName>
        <fullName evidence="7">TVP38/TMEM64 family membrane protein</fullName>
    </recommendedName>
</protein>
<evidence type="ECO:0000313" key="11">
    <source>
        <dbReference type="Proteomes" id="UP000578686"/>
    </source>
</evidence>
<organism evidence="10 11">
    <name type="scientific">Streptomyces lonarensis</name>
    <dbReference type="NCBI Taxonomy" id="700599"/>
    <lineage>
        <taxon>Bacteria</taxon>
        <taxon>Bacillati</taxon>
        <taxon>Actinomycetota</taxon>
        <taxon>Actinomycetes</taxon>
        <taxon>Kitasatosporales</taxon>
        <taxon>Streptomycetaceae</taxon>
        <taxon>Streptomyces</taxon>
    </lineage>
</organism>
<sequence length="294" mass="29377">MSTAVDEAAAVLPEPPLSRTAVALRLLVLGALLGGGLLAVAALEPQRLLTEETLGSAGLGTWIVFTLGFAVLSALMVPRPVMALAAGALFGVAAGAALAVVGTMLGAAAGFAAGRLLGQRALRPLVRGRLLTAADRQLSGHGFRSLLVLRLVPILPFAVVNTVAAVSRVPWLPFLAATALGGLPQNTAFAVAGARATDPVSPAFLSAVAFLVLSGPVSASVWRRRRARRERAAAAAAEHGAAVEAADPTALAGPDRRAGGGTGDGSHPGSTGCSTPAGAAGTATLDHRDEHSTP</sequence>
<evidence type="ECO:0000256" key="2">
    <source>
        <dbReference type="ARBA" id="ARBA00008640"/>
    </source>
</evidence>
<accession>A0A7X6HXG8</accession>
<feature type="transmembrane region" description="Helical" evidence="7">
    <location>
        <begin position="203"/>
        <end position="222"/>
    </location>
</feature>
<evidence type="ECO:0000313" key="10">
    <source>
        <dbReference type="EMBL" id="NJQ04350.1"/>
    </source>
</evidence>
<evidence type="ECO:0000256" key="4">
    <source>
        <dbReference type="ARBA" id="ARBA00022692"/>
    </source>
</evidence>
<keyword evidence="4 7" id="KW-0812">Transmembrane</keyword>
<evidence type="ECO:0000256" key="7">
    <source>
        <dbReference type="RuleBase" id="RU366058"/>
    </source>
</evidence>
<dbReference type="AlphaFoldDB" id="A0A7X6HXG8"/>
<comment type="similarity">
    <text evidence="2 7">Belongs to the TVP38/TMEM64 family.</text>
</comment>
<dbReference type="PANTHER" id="PTHR12677">
    <property type="entry name" value="GOLGI APPARATUS MEMBRANE PROTEIN TVP38-RELATED"/>
    <property type="match status" value="1"/>
</dbReference>
<comment type="subcellular location">
    <subcellularLocation>
        <location evidence="1 7">Cell membrane</location>
        <topology evidence="1 7">Multi-pass membrane protein</topology>
    </subcellularLocation>
</comment>
<dbReference type="Proteomes" id="UP000578686">
    <property type="component" value="Unassembled WGS sequence"/>
</dbReference>
<dbReference type="InterPro" id="IPR032816">
    <property type="entry name" value="VTT_dom"/>
</dbReference>
<proteinExistence type="inferred from homology"/>
<evidence type="ECO:0000256" key="6">
    <source>
        <dbReference type="ARBA" id="ARBA00023136"/>
    </source>
</evidence>
<dbReference type="EMBL" id="JAAVJD010000005">
    <property type="protein sequence ID" value="NJQ04350.1"/>
    <property type="molecule type" value="Genomic_DNA"/>
</dbReference>
<keyword evidence="5 7" id="KW-1133">Transmembrane helix</keyword>
<keyword evidence="11" id="KW-1185">Reference proteome</keyword>
<reference evidence="10 11" key="1">
    <citation type="submission" date="2020-03" db="EMBL/GenBank/DDBJ databases">
        <title>Draft genome of Streptomyces sp. ventii, isolated from the Axial Seamount in the Pacific Ocean, and resequencing of the two type strains Streptomyces lonarensis strain NCL 716 and Streptomyces bohaiensis strain 11A07.</title>
        <authorList>
            <person name="Loughran R.M."/>
            <person name="Pfannmuller K.M."/>
            <person name="Wasson B.J."/>
            <person name="Deadmond M.C."/>
            <person name="Paddock B.E."/>
            <person name="Koyack M.J."/>
            <person name="Gallegos D.A."/>
            <person name="Mitchell E.A."/>
            <person name="Ushijima B."/>
            <person name="Saw J.H."/>
            <person name="Mcphail K.L."/>
            <person name="Videau P."/>
        </authorList>
    </citation>
    <scope>NUCLEOTIDE SEQUENCE [LARGE SCALE GENOMIC DNA]</scope>
    <source>
        <strain evidence="10 11">NCL716</strain>
    </source>
</reference>
<comment type="caution">
    <text evidence="10">The sequence shown here is derived from an EMBL/GenBank/DDBJ whole genome shotgun (WGS) entry which is preliminary data.</text>
</comment>
<evidence type="ECO:0000256" key="3">
    <source>
        <dbReference type="ARBA" id="ARBA00022475"/>
    </source>
</evidence>
<evidence type="ECO:0000256" key="1">
    <source>
        <dbReference type="ARBA" id="ARBA00004651"/>
    </source>
</evidence>
<name>A0A7X6HXG8_9ACTN</name>
<dbReference type="PANTHER" id="PTHR12677:SF59">
    <property type="entry name" value="GOLGI APPARATUS MEMBRANE PROTEIN TVP38-RELATED"/>
    <property type="match status" value="1"/>
</dbReference>
<feature type="compositionally biased region" description="Low complexity" evidence="8">
    <location>
        <begin position="236"/>
        <end position="246"/>
    </location>
</feature>
<feature type="transmembrane region" description="Helical" evidence="7">
    <location>
        <begin position="55"/>
        <end position="77"/>
    </location>
</feature>
<dbReference type="RefSeq" id="WP_167967650.1">
    <property type="nucleotide sequence ID" value="NZ_BHZG01000039.1"/>
</dbReference>
<keyword evidence="6 7" id="KW-0472">Membrane</keyword>
<feature type="region of interest" description="Disordered" evidence="8">
    <location>
        <begin position="236"/>
        <end position="294"/>
    </location>
</feature>